<evidence type="ECO:0000313" key="2">
    <source>
        <dbReference type="Proteomes" id="UP000292082"/>
    </source>
</evidence>
<name>A0A4Q9PG67_9APHY</name>
<dbReference type="AlphaFoldDB" id="A0A4Q9PG67"/>
<reference evidence="1 2" key="1">
    <citation type="submission" date="2019-01" db="EMBL/GenBank/DDBJ databases">
        <title>Draft genome sequences of three monokaryotic isolates of the white-rot basidiomycete fungus Dichomitus squalens.</title>
        <authorList>
            <consortium name="DOE Joint Genome Institute"/>
            <person name="Lopez S.C."/>
            <person name="Andreopoulos B."/>
            <person name="Pangilinan J."/>
            <person name="Lipzen A."/>
            <person name="Riley R."/>
            <person name="Ahrendt S."/>
            <person name="Ng V."/>
            <person name="Barry K."/>
            <person name="Daum C."/>
            <person name="Grigoriev I.V."/>
            <person name="Hilden K.S."/>
            <person name="Makela M.R."/>
            <person name="de Vries R.P."/>
        </authorList>
    </citation>
    <scope>NUCLEOTIDE SEQUENCE [LARGE SCALE GENOMIC DNA]</scope>
    <source>
        <strain evidence="1 2">CBS 464.89</strain>
    </source>
</reference>
<dbReference type="Proteomes" id="UP000292082">
    <property type="component" value="Unassembled WGS sequence"/>
</dbReference>
<accession>A0A4Q9PG67</accession>
<keyword evidence="2" id="KW-1185">Reference proteome</keyword>
<proteinExistence type="predicted"/>
<evidence type="ECO:0000313" key="1">
    <source>
        <dbReference type="EMBL" id="TBU52102.1"/>
    </source>
</evidence>
<gene>
    <name evidence="1" type="ORF">BD310DRAFT_260608</name>
</gene>
<dbReference type="EMBL" id="ML145266">
    <property type="protein sequence ID" value="TBU52102.1"/>
    <property type="molecule type" value="Genomic_DNA"/>
</dbReference>
<sequence length="160" mass="17642">MSGGGTKDEASAVEAIVTSTLTVVAPARIEVDDILLERKVCLHSGILPNVYTPAQTNCPAPSCSSWKNTCRNRSRLWPATYLGGNKEDVDMFMRVFDDHLERNSCANDLHADGDRARPIYALIGKLLPWRGWCTALSRRRFADWHAGGGDREWARGIGLG</sequence>
<protein>
    <submittedName>
        <fullName evidence="1">Uncharacterized protein</fullName>
    </submittedName>
</protein>
<organism evidence="1 2">
    <name type="scientific">Dichomitus squalens</name>
    <dbReference type="NCBI Taxonomy" id="114155"/>
    <lineage>
        <taxon>Eukaryota</taxon>
        <taxon>Fungi</taxon>
        <taxon>Dikarya</taxon>
        <taxon>Basidiomycota</taxon>
        <taxon>Agaricomycotina</taxon>
        <taxon>Agaricomycetes</taxon>
        <taxon>Polyporales</taxon>
        <taxon>Polyporaceae</taxon>
        <taxon>Dichomitus</taxon>
    </lineage>
</organism>